<dbReference type="Gene3D" id="3.40.50.1000">
    <property type="entry name" value="HAD superfamily/HAD-like"/>
    <property type="match status" value="1"/>
</dbReference>
<gene>
    <name evidence="1" type="ORF">Dm11a5_0474</name>
</gene>
<dbReference type="InterPro" id="IPR051828">
    <property type="entry name" value="HAD-like_hydrolase_domain"/>
</dbReference>
<dbReference type="NCBIfam" id="TIGR01549">
    <property type="entry name" value="HAD-SF-IA-v1"/>
    <property type="match status" value="1"/>
</dbReference>
<dbReference type="EMBL" id="CP011127">
    <property type="protein sequence ID" value="AMU86300.1"/>
    <property type="molecule type" value="Genomic_DNA"/>
</dbReference>
<dbReference type="Gene3D" id="1.10.150.240">
    <property type="entry name" value="Putative phosphatase, domain 2"/>
    <property type="match status" value="1"/>
</dbReference>
<protein>
    <submittedName>
        <fullName evidence="1">HAD-superfamily hydrolase</fullName>
    </submittedName>
</protein>
<dbReference type="InterPro" id="IPR006439">
    <property type="entry name" value="HAD-SF_hydro_IA"/>
</dbReference>
<dbReference type="PANTHER" id="PTHR46191:SF2">
    <property type="entry name" value="HALOACID DEHALOGENASE-LIKE HYDROLASE DOMAIN-CONTAINING PROTEIN 3"/>
    <property type="match status" value="1"/>
</dbReference>
<dbReference type="SFLD" id="SFLDS00003">
    <property type="entry name" value="Haloacid_Dehalogenase"/>
    <property type="match status" value="1"/>
</dbReference>
<dbReference type="RefSeq" id="WP_011309050.1">
    <property type="nucleotide sequence ID" value="NZ_AP024514.1"/>
</dbReference>
<dbReference type="InterPro" id="IPR041492">
    <property type="entry name" value="HAD_2"/>
</dbReference>
<dbReference type="SUPFAM" id="SSF56784">
    <property type="entry name" value="HAD-like"/>
    <property type="match status" value="1"/>
</dbReference>
<evidence type="ECO:0000313" key="2">
    <source>
        <dbReference type="Proteomes" id="UP000076394"/>
    </source>
</evidence>
<dbReference type="SFLD" id="SFLDG01129">
    <property type="entry name" value="C1.5:_HAD__Beta-PGM__Phosphata"/>
    <property type="match status" value="1"/>
</dbReference>
<dbReference type="InterPro" id="IPR023198">
    <property type="entry name" value="PGP-like_dom2"/>
</dbReference>
<dbReference type="GO" id="GO:0016787">
    <property type="term" value="F:hydrolase activity"/>
    <property type="evidence" value="ECO:0007669"/>
    <property type="project" value="UniProtKB-KW"/>
</dbReference>
<organism evidence="1 2">
    <name type="scientific">Dehalococcoides mccartyi</name>
    <dbReference type="NCBI Taxonomy" id="61435"/>
    <lineage>
        <taxon>Bacteria</taxon>
        <taxon>Bacillati</taxon>
        <taxon>Chloroflexota</taxon>
        <taxon>Dehalococcoidia</taxon>
        <taxon>Dehalococcoidales</taxon>
        <taxon>Dehalococcoidaceae</taxon>
        <taxon>Dehalococcoides</taxon>
    </lineage>
</organism>
<evidence type="ECO:0000313" key="1">
    <source>
        <dbReference type="EMBL" id="AMU86300.1"/>
    </source>
</evidence>
<sequence>MIKGVFFDLYNTLIGYQPSREEMTVKLLADMNYPINENDLYLPMNKADEYFYLQNAQKPISLREKPEQFAVWSHYYRIILEEIGIEAKPELINTLISRWKNLKWEMILYEDVIPCLKNLKSRNLKIGLISNADRDMSELFNKTGLNTYLETVVISQEVGVTKPNPLIFQAALRKSGLTAKEVLYIGDQYQVDYIGAMNVGLNPVLLDRRNCYLDLNDCRRISGLGELEYCIDNT</sequence>
<keyword evidence="1" id="KW-0378">Hydrolase</keyword>
<reference evidence="1 2" key="1">
    <citation type="submission" date="2015-03" db="EMBL/GenBank/DDBJ databases">
        <title>Genomic characterization of Dehalococcoides mccartyi strain 11a5, an unusal plasmid-containing chloroethene dechlorinator.</title>
        <authorList>
            <person name="Zhao S."/>
            <person name="Ding C."/>
            <person name="He J."/>
        </authorList>
    </citation>
    <scope>NUCLEOTIDE SEQUENCE [LARGE SCALE GENOMIC DNA]</scope>
    <source>
        <strain evidence="1 2">11a5</strain>
    </source>
</reference>
<dbReference type="Proteomes" id="UP000076394">
    <property type="component" value="Chromosome"/>
</dbReference>
<proteinExistence type="predicted"/>
<dbReference type="PATRIC" id="fig|61435.13.peg.505"/>
<dbReference type="InterPro" id="IPR036412">
    <property type="entry name" value="HAD-like_sf"/>
</dbReference>
<dbReference type="Pfam" id="PF13419">
    <property type="entry name" value="HAD_2"/>
    <property type="match status" value="1"/>
</dbReference>
<dbReference type="OrthoDB" id="9809962at2"/>
<dbReference type="PRINTS" id="PR00413">
    <property type="entry name" value="HADHALOGNASE"/>
</dbReference>
<accession>A0A142V8Z4</accession>
<name>A0A142V8Z4_9CHLR</name>
<dbReference type="AlphaFoldDB" id="A0A142V8Z4"/>
<dbReference type="InterPro" id="IPR023214">
    <property type="entry name" value="HAD_sf"/>
</dbReference>
<dbReference type="PANTHER" id="PTHR46191">
    <property type="match status" value="1"/>
</dbReference>